<protein>
    <submittedName>
        <fullName evidence="1">Uncharacterized protein</fullName>
    </submittedName>
</protein>
<dbReference type="Proteomes" id="UP001174997">
    <property type="component" value="Unassembled WGS sequence"/>
</dbReference>
<dbReference type="EMBL" id="JAULSY010000145">
    <property type="protein sequence ID" value="KAK0662051.1"/>
    <property type="molecule type" value="Genomic_DNA"/>
</dbReference>
<evidence type="ECO:0000313" key="1">
    <source>
        <dbReference type="EMBL" id="KAK0662051.1"/>
    </source>
</evidence>
<accession>A0AA39Z1A4</accession>
<proteinExistence type="predicted"/>
<dbReference type="AlphaFoldDB" id="A0AA39Z1A4"/>
<gene>
    <name evidence="1" type="ORF">QBC41DRAFT_329942</name>
</gene>
<evidence type="ECO:0000313" key="2">
    <source>
        <dbReference type="Proteomes" id="UP001174997"/>
    </source>
</evidence>
<comment type="caution">
    <text evidence="1">The sequence shown here is derived from an EMBL/GenBank/DDBJ whole genome shotgun (WGS) entry which is preliminary data.</text>
</comment>
<reference evidence="1" key="1">
    <citation type="submission" date="2023-06" db="EMBL/GenBank/DDBJ databases">
        <title>Genome-scale phylogeny and comparative genomics of the fungal order Sordariales.</title>
        <authorList>
            <consortium name="Lawrence Berkeley National Laboratory"/>
            <person name="Hensen N."/>
            <person name="Bonometti L."/>
            <person name="Westerberg I."/>
            <person name="Brannstrom I.O."/>
            <person name="Guillou S."/>
            <person name="Cros-Aarteil S."/>
            <person name="Calhoun S."/>
            <person name="Haridas S."/>
            <person name="Kuo A."/>
            <person name="Mondo S."/>
            <person name="Pangilinan J."/>
            <person name="Riley R."/>
            <person name="Labutti K."/>
            <person name="Andreopoulos B."/>
            <person name="Lipzen A."/>
            <person name="Chen C."/>
            <person name="Yanf M."/>
            <person name="Daum C."/>
            <person name="Ng V."/>
            <person name="Clum A."/>
            <person name="Steindorff A."/>
            <person name="Ohm R."/>
            <person name="Martin F."/>
            <person name="Silar P."/>
            <person name="Natvig D."/>
            <person name="Lalanne C."/>
            <person name="Gautier V."/>
            <person name="Ament-Velasquez S.L."/>
            <person name="Kruys A."/>
            <person name="Hutchinson M.I."/>
            <person name="Powell A.J."/>
            <person name="Barry K."/>
            <person name="Miller A.N."/>
            <person name="Grigoriev I.V."/>
            <person name="Debuchy R."/>
            <person name="Gladieux P."/>
            <person name="Thoren M.H."/>
            <person name="Johannesson H."/>
        </authorList>
    </citation>
    <scope>NUCLEOTIDE SEQUENCE</scope>
    <source>
        <strain evidence="1">CBS 307.81</strain>
    </source>
</reference>
<sequence length="112" mass="12503">MLKAVVTVSVVVVGVLFRGLKAAKKNIKNIPHCRQTLCCMNHQKPFSFSHGWFMMTTSAPTVCLTLIIPRRKNRTIGSHHARPPPFAEVYHHLPVEENATIEIVITKGLPHG</sequence>
<name>A0AA39Z1A4_9PEZI</name>
<organism evidence="1 2">
    <name type="scientific">Cercophora samala</name>
    <dbReference type="NCBI Taxonomy" id="330535"/>
    <lineage>
        <taxon>Eukaryota</taxon>
        <taxon>Fungi</taxon>
        <taxon>Dikarya</taxon>
        <taxon>Ascomycota</taxon>
        <taxon>Pezizomycotina</taxon>
        <taxon>Sordariomycetes</taxon>
        <taxon>Sordariomycetidae</taxon>
        <taxon>Sordariales</taxon>
        <taxon>Lasiosphaeriaceae</taxon>
        <taxon>Cercophora</taxon>
    </lineage>
</organism>
<keyword evidence="2" id="KW-1185">Reference proteome</keyword>